<dbReference type="GO" id="GO:0005886">
    <property type="term" value="C:plasma membrane"/>
    <property type="evidence" value="ECO:0007669"/>
    <property type="project" value="TreeGrafter"/>
</dbReference>
<sequence length="202" mass="22662">MSVQSTILLVCLLVMEMKDKQLSMLKPLNSVFNWLLFYEEYIDSTLFISSVISLTLNAVNPNKVGIRYSHSRLRVFNEGLVIGMIRIPSFYQPAHSKNVSVQTRVLFQCVNASQILSGVPQQHDSAGTIAKTRILGDIRARVQVLQTTLPKFKVGLDCEVDIDYSNLAFSNEVQSMRSVTSLANFPVNSQTFSNKCSIAFYI</sequence>
<proteinExistence type="predicted"/>
<dbReference type="InterPro" id="IPR044839">
    <property type="entry name" value="NDR1-like"/>
</dbReference>
<dbReference type="Proteomes" id="UP001187471">
    <property type="component" value="Unassembled WGS sequence"/>
</dbReference>
<gene>
    <name evidence="3" type="ORF">RJ640_008357</name>
</gene>
<dbReference type="GO" id="GO:0098542">
    <property type="term" value="P:defense response to other organism"/>
    <property type="evidence" value="ECO:0007669"/>
    <property type="project" value="InterPro"/>
</dbReference>
<organism evidence="3 4">
    <name type="scientific">Escallonia rubra</name>
    <dbReference type="NCBI Taxonomy" id="112253"/>
    <lineage>
        <taxon>Eukaryota</taxon>
        <taxon>Viridiplantae</taxon>
        <taxon>Streptophyta</taxon>
        <taxon>Embryophyta</taxon>
        <taxon>Tracheophyta</taxon>
        <taxon>Spermatophyta</taxon>
        <taxon>Magnoliopsida</taxon>
        <taxon>eudicotyledons</taxon>
        <taxon>Gunneridae</taxon>
        <taxon>Pentapetalae</taxon>
        <taxon>asterids</taxon>
        <taxon>campanulids</taxon>
        <taxon>Escalloniales</taxon>
        <taxon>Escalloniaceae</taxon>
        <taxon>Escallonia</taxon>
    </lineage>
</organism>
<name>A0AA88QKA5_9ASTE</name>
<comment type="subcellular location">
    <subcellularLocation>
        <location evidence="1">Membrane</location>
    </subcellularLocation>
</comment>
<reference evidence="3" key="1">
    <citation type="submission" date="2022-12" db="EMBL/GenBank/DDBJ databases">
        <title>Draft genome assemblies for two species of Escallonia (Escalloniales).</title>
        <authorList>
            <person name="Chanderbali A."/>
            <person name="Dervinis C."/>
            <person name="Anghel I."/>
            <person name="Soltis D."/>
            <person name="Soltis P."/>
            <person name="Zapata F."/>
        </authorList>
    </citation>
    <scope>NUCLEOTIDE SEQUENCE</scope>
    <source>
        <strain evidence="3">UCBG92.1500</strain>
        <tissue evidence="3">Leaf</tissue>
    </source>
</reference>
<dbReference type="PANTHER" id="PTHR31234">
    <property type="entry name" value="LATE EMBRYOGENESIS ABUNDANT (LEA) HYDROXYPROLINE-RICH GLYCOPROTEIN FAMILY"/>
    <property type="match status" value="1"/>
</dbReference>
<dbReference type="PANTHER" id="PTHR31234:SF54">
    <property type="entry name" value="LATE EMBRYOGENESIS ABUNDANT PROTEIN LEA-2 SUBGROUP DOMAIN-CONTAINING PROTEIN"/>
    <property type="match status" value="1"/>
</dbReference>
<dbReference type="AlphaFoldDB" id="A0AA88QKA5"/>
<keyword evidence="4" id="KW-1185">Reference proteome</keyword>
<keyword evidence="2" id="KW-0472">Membrane</keyword>
<accession>A0AA88QKA5</accession>
<protein>
    <recommendedName>
        <fullName evidence="5">Late embryogenesis abundant protein LEA-2 subgroup domain-containing protein</fullName>
    </recommendedName>
</protein>
<dbReference type="EMBL" id="JAVXUO010002762">
    <property type="protein sequence ID" value="KAK2970017.1"/>
    <property type="molecule type" value="Genomic_DNA"/>
</dbReference>
<evidence type="ECO:0000256" key="1">
    <source>
        <dbReference type="ARBA" id="ARBA00004370"/>
    </source>
</evidence>
<evidence type="ECO:0000313" key="3">
    <source>
        <dbReference type="EMBL" id="KAK2970017.1"/>
    </source>
</evidence>
<comment type="caution">
    <text evidence="3">The sequence shown here is derived from an EMBL/GenBank/DDBJ whole genome shotgun (WGS) entry which is preliminary data.</text>
</comment>
<evidence type="ECO:0000313" key="4">
    <source>
        <dbReference type="Proteomes" id="UP001187471"/>
    </source>
</evidence>
<evidence type="ECO:0008006" key="5">
    <source>
        <dbReference type="Google" id="ProtNLM"/>
    </source>
</evidence>
<evidence type="ECO:0000256" key="2">
    <source>
        <dbReference type="ARBA" id="ARBA00023136"/>
    </source>
</evidence>